<accession>A0AB34FY82</accession>
<dbReference type="Proteomes" id="UP001163105">
    <property type="component" value="Unassembled WGS sequence"/>
</dbReference>
<protein>
    <submittedName>
        <fullName evidence="1">Uncharacterized protein</fullName>
    </submittedName>
</protein>
<evidence type="ECO:0000313" key="2">
    <source>
        <dbReference type="Proteomes" id="UP001163105"/>
    </source>
</evidence>
<reference evidence="1" key="1">
    <citation type="submission" date="2023-01" db="EMBL/GenBank/DDBJ databases">
        <title>The growth and conidiation of Purpureocillium lavendulum are regulated by nitrogen source and histone H3K14 acetylation.</title>
        <authorList>
            <person name="Tang P."/>
            <person name="Han J."/>
            <person name="Zhang C."/>
            <person name="Tang P."/>
            <person name="Qi F."/>
            <person name="Zhang K."/>
            <person name="Liang L."/>
        </authorList>
    </citation>
    <scope>NUCLEOTIDE SEQUENCE</scope>
    <source>
        <strain evidence="1">YMF1.00683</strain>
    </source>
</reference>
<dbReference type="AlphaFoldDB" id="A0AB34FY82"/>
<organism evidence="1 2">
    <name type="scientific">Purpureocillium lavendulum</name>
    <dbReference type="NCBI Taxonomy" id="1247861"/>
    <lineage>
        <taxon>Eukaryota</taxon>
        <taxon>Fungi</taxon>
        <taxon>Dikarya</taxon>
        <taxon>Ascomycota</taxon>
        <taxon>Pezizomycotina</taxon>
        <taxon>Sordariomycetes</taxon>
        <taxon>Hypocreomycetidae</taxon>
        <taxon>Hypocreales</taxon>
        <taxon>Ophiocordycipitaceae</taxon>
        <taxon>Purpureocillium</taxon>
    </lineage>
</organism>
<name>A0AB34FY82_9HYPO</name>
<comment type="caution">
    <text evidence="1">The sequence shown here is derived from an EMBL/GenBank/DDBJ whole genome shotgun (WGS) entry which is preliminary data.</text>
</comment>
<keyword evidence="2" id="KW-1185">Reference proteome</keyword>
<proteinExistence type="predicted"/>
<evidence type="ECO:0000313" key="1">
    <source>
        <dbReference type="EMBL" id="KAJ6444264.1"/>
    </source>
</evidence>
<sequence length="80" mass="8951">MNNRAYRATREKLAPKAAKGRFFANGRTLTRMDGQGKSPEVLKMCCCTDWKPAEADRLATPGSVTLRALDKDFRLYAAEL</sequence>
<dbReference type="EMBL" id="JAQHRD010000002">
    <property type="protein sequence ID" value="KAJ6444264.1"/>
    <property type="molecule type" value="Genomic_DNA"/>
</dbReference>
<gene>
    <name evidence="1" type="ORF">O9K51_02658</name>
</gene>